<reference evidence="2" key="1">
    <citation type="journal article" date="2021" name="Sci. Rep.">
        <title>Diploid genomic architecture of Nitzschia inconspicua, an elite biomass production diatom.</title>
        <authorList>
            <person name="Oliver A."/>
            <person name="Podell S."/>
            <person name="Pinowska A."/>
            <person name="Traller J.C."/>
            <person name="Smith S.R."/>
            <person name="McClure R."/>
            <person name="Beliaev A."/>
            <person name="Bohutskyi P."/>
            <person name="Hill E.A."/>
            <person name="Rabines A."/>
            <person name="Zheng H."/>
            <person name="Allen L.Z."/>
            <person name="Kuo A."/>
            <person name="Grigoriev I.V."/>
            <person name="Allen A.E."/>
            <person name="Hazlebeck D."/>
            <person name="Allen E.E."/>
        </authorList>
    </citation>
    <scope>NUCLEOTIDE SEQUENCE</scope>
    <source>
        <strain evidence="2">Hildebrandi</strain>
    </source>
</reference>
<accession>A0A9K3PXG8</accession>
<name>A0A9K3PXG8_9STRA</name>
<organism evidence="2 3">
    <name type="scientific">Nitzschia inconspicua</name>
    <dbReference type="NCBI Taxonomy" id="303405"/>
    <lineage>
        <taxon>Eukaryota</taxon>
        <taxon>Sar</taxon>
        <taxon>Stramenopiles</taxon>
        <taxon>Ochrophyta</taxon>
        <taxon>Bacillariophyta</taxon>
        <taxon>Bacillariophyceae</taxon>
        <taxon>Bacillariophycidae</taxon>
        <taxon>Bacillariales</taxon>
        <taxon>Bacillariaceae</taxon>
        <taxon>Nitzschia</taxon>
    </lineage>
</organism>
<dbReference type="AlphaFoldDB" id="A0A9K3PXG8"/>
<evidence type="ECO:0000313" key="3">
    <source>
        <dbReference type="Proteomes" id="UP000693970"/>
    </source>
</evidence>
<comment type="caution">
    <text evidence="2">The sequence shown here is derived from an EMBL/GenBank/DDBJ whole genome shotgun (WGS) entry which is preliminary data.</text>
</comment>
<dbReference type="EMBL" id="JAGRRH010000010">
    <property type="protein sequence ID" value="KAG7363175.1"/>
    <property type="molecule type" value="Genomic_DNA"/>
</dbReference>
<feature type="region of interest" description="Disordered" evidence="1">
    <location>
        <begin position="47"/>
        <end position="80"/>
    </location>
</feature>
<dbReference type="Proteomes" id="UP000693970">
    <property type="component" value="Unassembled WGS sequence"/>
</dbReference>
<proteinExistence type="predicted"/>
<evidence type="ECO:0000313" key="2">
    <source>
        <dbReference type="EMBL" id="KAG7363175.1"/>
    </source>
</evidence>
<feature type="compositionally biased region" description="Low complexity" evidence="1">
    <location>
        <begin position="55"/>
        <end position="80"/>
    </location>
</feature>
<reference evidence="2" key="2">
    <citation type="submission" date="2021-04" db="EMBL/GenBank/DDBJ databases">
        <authorList>
            <person name="Podell S."/>
        </authorList>
    </citation>
    <scope>NUCLEOTIDE SEQUENCE</scope>
    <source>
        <strain evidence="2">Hildebrandi</strain>
    </source>
</reference>
<sequence>MIAAKPIMSHTKGLSKAFLQNGRLTSFGCRQLPPTVSAVMLSISDSPHSFTCRHSTTSSKSYTRASSTSAQTSDQRQQQQPGFHPIYVHHVSRVALEHLQDNRSDWLVARGLYRNLQICKNGTFILQFPEHGRIWTSYDSIKRQHWLSVSRNELAVRFLLKDHDKAAMALLQQPQKMQEYQLMSIRRIQQAIDEMIKSVDNSDAKKRAKEKNETTSS</sequence>
<protein>
    <submittedName>
        <fullName evidence="2">Uncharacterized protein</fullName>
    </submittedName>
</protein>
<dbReference type="OrthoDB" id="48417at2759"/>
<keyword evidence="3" id="KW-1185">Reference proteome</keyword>
<gene>
    <name evidence="2" type="ORF">IV203_026535</name>
</gene>
<evidence type="ECO:0000256" key="1">
    <source>
        <dbReference type="SAM" id="MobiDB-lite"/>
    </source>
</evidence>